<keyword evidence="1 2" id="KW-0597">Phosphoprotein</keyword>
<dbReference type="HOGENOM" id="CLU_1037197_0_0_0"/>
<dbReference type="OrthoDB" id="9808843at2"/>
<evidence type="ECO:0000256" key="2">
    <source>
        <dbReference type="PROSITE-ProRule" id="PRU00169"/>
    </source>
</evidence>
<dbReference type="AlphaFoldDB" id="B1ZX63"/>
<dbReference type="Gene3D" id="3.40.50.2300">
    <property type="match status" value="2"/>
</dbReference>
<evidence type="ECO:0000313" key="5">
    <source>
        <dbReference type="Proteomes" id="UP000007013"/>
    </source>
</evidence>
<feature type="modified residue" description="4-aspartylphosphate" evidence="2">
    <location>
        <position position="193"/>
    </location>
</feature>
<dbReference type="STRING" id="452637.Oter_2834"/>
<dbReference type="Proteomes" id="UP000007013">
    <property type="component" value="Chromosome"/>
</dbReference>
<evidence type="ECO:0000259" key="3">
    <source>
        <dbReference type="PROSITE" id="PS50110"/>
    </source>
</evidence>
<dbReference type="SUPFAM" id="SSF52172">
    <property type="entry name" value="CheY-like"/>
    <property type="match status" value="2"/>
</dbReference>
<dbReference type="InterPro" id="IPR050595">
    <property type="entry name" value="Bact_response_regulator"/>
</dbReference>
<dbReference type="CDD" id="cd00156">
    <property type="entry name" value="REC"/>
    <property type="match status" value="2"/>
</dbReference>
<evidence type="ECO:0000256" key="1">
    <source>
        <dbReference type="ARBA" id="ARBA00022553"/>
    </source>
</evidence>
<dbReference type="PANTHER" id="PTHR44591:SF3">
    <property type="entry name" value="RESPONSE REGULATORY DOMAIN-CONTAINING PROTEIN"/>
    <property type="match status" value="1"/>
</dbReference>
<feature type="modified residue" description="4-aspartylphosphate" evidence="2">
    <location>
        <position position="55"/>
    </location>
</feature>
<feature type="domain" description="Response regulatory" evidence="3">
    <location>
        <begin position="4"/>
        <end position="122"/>
    </location>
</feature>
<evidence type="ECO:0000313" key="4">
    <source>
        <dbReference type="EMBL" id="ACB76115.1"/>
    </source>
</evidence>
<dbReference type="InterPro" id="IPR001789">
    <property type="entry name" value="Sig_transdc_resp-reg_receiver"/>
</dbReference>
<dbReference type="EMBL" id="CP001032">
    <property type="protein sequence ID" value="ACB76115.1"/>
    <property type="molecule type" value="Genomic_DNA"/>
</dbReference>
<dbReference type="Pfam" id="PF00072">
    <property type="entry name" value="Response_reg"/>
    <property type="match status" value="2"/>
</dbReference>
<accession>B1ZX63</accession>
<sequence>MSKQILIVEDEAIERTALREILGAESSWKIHEAIDGQKALDLLRRGFRPQLCIVDLQMPKIGGVEFLRRIRDDPDLRGLRVVIASGNRDRATILALAKLAIDGYLLKPFETERILSVLRPILATIPDPDEDSSGLRNLLSKVALVVDDDNVARAALAAMAKEEDYWSVIEAEDGLKALELLRKNPAPDICFIDLQMPGMDGLELIRQIRQDPQLHALRIAVVSGLRDRDKIVALSHLHIDSYLLKPLDSGKVRTALRACA</sequence>
<dbReference type="InterPro" id="IPR011006">
    <property type="entry name" value="CheY-like_superfamily"/>
</dbReference>
<reference evidence="4 5" key="1">
    <citation type="journal article" date="2011" name="J. Bacteriol.">
        <title>Genome sequence of the verrucomicrobium Opitutus terrae PB90-1, an abundant inhabitant of rice paddy soil ecosystems.</title>
        <authorList>
            <person name="van Passel M.W."/>
            <person name="Kant R."/>
            <person name="Palva A."/>
            <person name="Copeland A."/>
            <person name="Lucas S."/>
            <person name="Lapidus A."/>
            <person name="Glavina del Rio T."/>
            <person name="Pitluck S."/>
            <person name="Goltsman E."/>
            <person name="Clum A."/>
            <person name="Sun H."/>
            <person name="Schmutz J."/>
            <person name="Larimer F.W."/>
            <person name="Land M.L."/>
            <person name="Hauser L."/>
            <person name="Kyrpides N."/>
            <person name="Mikhailova N."/>
            <person name="Richardson P.P."/>
            <person name="Janssen P.H."/>
            <person name="de Vos W.M."/>
            <person name="Smidt H."/>
        </authorList>
    </citation>
    <scope>NUCLEOTIDE SEQUENCE [LARGE SCALE GENOMIC DNA]</scope>
    <source>
        <strain evidence="5">DSM 11246 / JCM 15787 / PB90-1</strain>
    </source>
</reference>
<name>B1ZX63_OPITP</name>
<dbReference type="PANTHER" id="PTHR44591">
    <property type="entry name" value="STRESS RESPONSE REGULATOR PROTEIN 1"/>
    <property type="match status" value="1"/>
</dbReference>
<dbReference type="PROSITE" id="PS50110">
    <property type="entry name" value="RESPONSE_REGULATORY"/>
    <property type="match status" value="2"/>
</dbReference>
<protein>
    <submittedName>
        <fullName evidence="4">Response regulator receiver protein</fullName>
    </submittedName>
</protein>
<feature type="domain" description="Response regulatory" evidence="3">
    <location>
        <begin position="142"/>
        <end position="260"/>
    </location>
</feature>
<dbReference type="SMART" id="SM00448">
    <property type="entry name" value="REC"/>
    <property type="match status" value="2"/>
</dbReference>
<organism evidence="4 5">
    <name type="scientific">Opitutus terrae (strain DSM 11246 / JCM 15787 / PB90-1)</name>
    <dbReference type="NCBI Taxonomy" id="452637"/>
    <lineage>
        <taxon>Bacteria</taxon>
        <taxon>Pseudomonadati</taxon>
        <taxon>Verrucomicrobiota</taxon>
        <taxon>Opitutia</taxon>
        <taxon>Opitutales</taxon>
        <taxon>Opitutaceae</taxon>
        <taxon>Opitutus</taxon>
    </lineage>
</organism>
<dbReference type="eggNOG" id="COG2197">
    <property type="taxonomic scope" value="Bacteria"/>
</dbReference>
<gene>
    <name evidence="4" type="ordered locus">Oter_2834</name>
</gene>
<keyword evidence="5" id="KW-1185">Reference proteome</keyword>
<dbReference type="KEGG" id="ote:Oter_2834"/>
<proteinExistence type="predicted"/>
<dbReference type="RefSeq" id="WP_012375650.1">
    <property type="nucleotide sequence ID" value="NC_010571.1"/>
</dbReference>
<dbReference type="GO" id="GO:0000160">
    <property type="term" value="P:phosphorelay signal transduction system"/>
    <property type="evidence" value="ECO:0007669"/>
    <property type="project" value="InterPro"/>
</dbReference>